<gene>
    <name evidence="1" type="ORF">GCM10010170_037100</name>
</gene>
<dbReference type="RefSeq" id="WP_344613663.1">
    <property type="nucleotide sequence ID" value="NZ_BAAARV010000027.1"/>
</dbReference>
<evidence type="ECO:0000313" key="2">
    <source>
        <dbReference type="Proteomes" id="UP001501444"/>
    </source>
</evidence>
<organism evidence="1 2">
    <name type="scientific">Dactylosporangium salmoneum</name>
    <dbReference type="NCBI Taxonomy" id="53361"/>
    <lineage>
        <taxon>Bacteria</taxon>
        <taxon>Bacillati</taxon>
        <taxon>Actinomycetota</taxon>
        <taxon>Actinomycetes</taxon>
        <taxon>Micromonosporales</taxon>
        <taxon>Micromonosporaceae</taxon>
        <taxon>Dactylosporangium</taxon>
    </lineage>
</organism>
<protein>
    <submittedName>
        <fullName evidence="1">Uncharacterized protein</fullName>
    </submittedName>
</protein>
<dbReference type="Proteomes" id="UP001501444">
    <property type="component" value="Unassembled WGS sequence"/>
</dbReference>
<keyword evidence="2" id="KW-1185">Reference proteome</keyword>
<dbReference type="EMBL" id="BAAARV010000027">
    <property type="protein sequence ID" value="GAA2348562.1"/>
    <property type="molecule type" value="Genomic_DNA"/>
</dbReference>
<accession>A0ABP5TAI3</accession>
<sequence>MSCGPLLVEHLGRGAKGIVAAAALAEIGPPAAEALPVLLASPLRQGSEDLENRTVAEDETWLDACAQALESITTP</sequence>
<reference evidence="2" key="1">
    <citation type="journal article" date="2019" name="Int. J. Syst. Evol. Microbiol.">
        <title>The Global Catalogue of Microorganisms (GCM) 10K type strain sequencing project: providing services to taxonomists for standard genome sequencing and annotation.</title>
        <authorList>
            <consortium name="The Broad Institute Genomics Platform"/>
            <consortium name="The Broad Institute Genome Sequencing Center for Infectious Disease"/>
            <person name="Wu L."/>
            <person name="Ma J."/>
        </authorList>
    </citation>
    <scope>NUCLEOTIDE SEQUENCE [LARGE SCALE GENOMIC DNA]</scope>
    <source>
        <strain evidence="2">JCM 3272</strain>
    </source>
</reference>
<proteinExistence type="predicted"/>
<evidence type="ECO:0000313" key="1">
    <source>
        <dbReference type="EMBL" id="GAA2348562.1"/>
    </source>
</evidence>
<comment type="caution">
    <text evidence="1">The sequence shown here is derived from an EMBL/GenBank/DDBJ whole genome shotgun (WGS) entry which is preliminary data.</text>
</comment>
<name>A0ABP5TAI3_9ACTN</name>